<gene>
    <name evidence="2" type="primary">Bnip5</name>
</gene>
<name>A0AC58N9T9_CASCN</name>
<protein>
    <submittedName>
        <fullName evidence="2">Protein BNIP5 isoform X1</fullName>
    </submittedName>
</protein>
<organism evidence="1 2">
    <name type="scientific">Castor canadensis</name>
    <name type="common">American beaver</name>
    <dbReference type="NCBI Taxonomy" id="51338"/>
    <lineage>
        <taxon>Eukaryota</taxon>
        <taxon>Metazoa</taxon>
        <taxon>Chordata</taxon>
        <taxon>Craniata</taxon>
        <taxon>Vertebrata</taxon>
        <taxon>Euteleostomi</taxon>
        <taxon>Mammalia</taxon>
        <taxon>Eutheria</taxon>
        <taxon>Euarchontoglires</taxon>
        <taxon>Glires</taxon>
        <taxon>Rodentia</taxon>
        <taxon>Castorimorpha</taxon>
        <taxon>Castoridae</taxon>
        <taxon>Castor</taxon>
    </lineage>
</organism>
<dbReference type="RefSeq" id="XP_073938427.1">
    <property type="nucleotide sequence ID" value="XM_074082326.1"/>
</dbReference>
<reference evidence="2" key="1">
    <citation type="submission" date="2025-08" db="UniProtKB">
        <authorList>
            <consortium name="RefSeq"/>
        </authorList>
    </citation>
    <scope>IDENTIFICATION</scope>
</reference>
<evidence type="ECO:0000313" key="2">
    <source>
        <dbReference type="RefSeq" id="XP_073938427.1"/>
    </source>
</evidence>
<keyword evidence="1" id="KW-1185">Reference proteome</keyword>
<proteinExistence type="predicted"/>
<dbReference type="Proteomes" id="UP001732720">
    <property type="component" value="Chromosome 8"/>
</dbReference>
<accession>A0AC58N9T9</accession>
<evidence type="ECO:0000313" key="1">
    <source>
        <dbReference type="Proteomes" id="UP001732720"/>
    </source>
</evidence>
<sequence>MEHLKGPQKPLADRRAQSVDRSQVPRKDSEAGNCQCLSLPTTTCKRTLCRVASDGAKYPASPSQSAEAQSTSASALTLEETRQCPPSEQSPSEDIKKDKAQRRAQQGWLKTILNFLLLLRTGPEEPREKAIRRPKGKEEPLEPPEAAEEPALRKKAQERKASRKKHGHRKHGAEDTEGPQHQEARGQEAGLPEEADLGPTHRGGQDSNLHQFLPFQGRNAGLSDTPPQAAGPLPEEELKKPDEDAVILMIVELLKKVGDQWEEEQLQAPQPEVAPQNPAVALGRKSQEKKPSLKRVFSLKKLSPEEPKRASSSEARSPRRPGLLCVGGHRPSISNSLGSEEPGVHETLPGHGEVPSPLELPTQARCQGLEEELLLDGVPESREFMQKILALLRDAEEQEGEQQPQVQEAEAAVENLAPVCRKKSQEKKSSLRRAFSHKKYGSKELKRGYTADASNTEVRPPKRPSFLPLCVGGQRPSISSCSGPEGLECWQPSAAEGGPLGFSEATPKTRSLASEGRPSLACESKDLIIHELVALLQEVDGELGKQIPRHPSFKRIFYEFSDTSLKKLLSTLRSQKACSSDGDRSLAKRSSPFTFGLVNKLSGSQSRTICSLMGSRGHCDQHNYAQFPQEQGATDALSSEWWSDLSIL</sequence>